<feature type="signal peptide" evidence="1">
    <location>
        <begin position="1"/>
        <end position="21"/>
    </location>
</feature>
<sequence length="248" mass="27505">MSVKIVSLVLIAFAIVNQSFGAPNKSKGNLSCPDQLKEVDRIFKVLLLMNKQRLVASDEAKHAQYCKEITSLGKKVARYSKCEKAFAAQVLTILSNGVKKPIKYVCNEQKQASIANFACMNDAFLDQVNEKEAYLVKNLKYVSKNATSADALPLFCCTLVDYFDNLSKLESPKCSSKSSDASKFVHQRQYSGSADVIDLVCSSYKSVKTCEEKNGPMMSILRTPPPKGFSIDKEEFANYFIGAVTRMI</sequence>
<evidence type="ECO:0008006" key="4">
    <source>
        <dbReference type="Google" id="ProtNLM"/>
    </source>
</evidence>
<dbReference type="OrthoDB" id="10338340at2759"/>
<dbReference type="Proteomes" id="UP000015104">
    <property type="component" value="Unassembled WGS sequence"/>
</dbReference>
<dbReference type="AlphaFoldDB" id="T1K655"/>
<evidence type="ECO:0000313" key="3">
    <source>
        <dbReference type="Proteomes" id="UP000015104"/>
    </source>
</evidence>
<proteinExistence type="predicted"/>
<dbReference type="EMBL" id="CAEY01001592">
    <property type="status" value="NOT_ANNOTATED_CDS"/>
    <property type="molecule type" value="Genomic_DNA"/>
</dbReference>
<gene>
    <name evidence="2" type="primary">107360231</name>
</gene>
<keyword evidence="3" id="KW-1185">Reference proteome</keyword>
<dbReference type="EnsemblMetazoa" id="tetur05g08670.1">
    <property type="protein sequence ID" value="tetur05g08670.1"/>
    <property type="gene ID" value="tetur05g08670"/>
</dbReference>
<organism evidence="2 3">
    <name type="scientific">Tetranychus urticae</name>
    <name type="common">Two-spotted spider mite</name>
    <dbReference type="NCBI Taxonomy" id="32264"/>
    <lineage>
        <taxon>Eukaryota</taxon>
        <taxon>Metazoa</taxon>
        <taxon>Ecdysozoa</taxon>
        <taxon>Arthropoda</taxon>
        <taxon>Chelicerata</taxon>
        <taxon>Arachnida</taxon>
        <taxon>Acari</taxon>
        <taxon>Acariformes</taxon>
        <taxon>Trombidiformes</taxon>
        <taxon>Prostigmata</taxon>
        <taxon>Eleutherengona</taxon>
        <taxon>Raphignathae</taxon>
        <taxon>Tetranychoidea</taxon>
        <taxon>Tetranychidae</taxon>
        <taxon>Tetranychus</taxon>
    </lineage>
</organism>
<dbReference type="KEGG" id="tut:107360231"/>
<reference evidence="2" key="2">
    <citation type="submission" date="2015-06" db="UniProtKB">
        <authorList>
            <consortium name="EnsemblMetazoa"/>
        </authorList>
    </citation>
    <scope>IDENTIFICATION</scope>
</reference>
<evidence type="ECO:0000313" key="2">
    <source>
        <dbReference type="EnsemblMetazoa" id="tetur05g08670.1"/>
    </source>
</evidence>
<protein>
    <recommendedName>
        <fullName evidence="4">Protein TsetseEP domain-containing protein</fullName>
    </recommendedName>
</protein>
<keyword evidence="1" id="KW-0732">Signal</keyword>
<dbReference type="OMA" id="YCKEITS"/>
<reference evidence="3" key="1">
    <citation type="submission" date="2011-08" db="EMBL/GenBank/DDBJ databases">
        <authorList>
            <person name="Rombauts S."/>
        </authorList>
    </citation>
    <scope>NUCLEOTIDE SEQUENCE</scope>
    <source>
        <strain evidence="3">London</strain>
    </source>
</reference>
<feature type="chain" id="PRO_5004591150" description="Protein TsetseEP domain-containing protein" evidence="1">
    <location>
        <begin position="22"/>
        <end position="248"/>
    </location>
</feature>
<accession>T1K655</accession>
<dbReference type="HOGENOM" id="CLU_1121338_0_0_1"/>
<evidence type="ECO:0000256" key="1">
    <source>
        <dbReference type="SAM" id="SignalP"/>
    </source>
</evidence>
<name>T1K655_TETUR</name>